<gene>
    <name evidence="6" type="ORF">FHL02_08495</name>
</gene>
<feature type="domain" description="Fibronectin type III-like" evidence="5">
    <location>
        <begin position="407"/>
        <end position="478"/>
    </location>
</feature>
<dbReference type="SUPFAM" id="SSF52279">
    <property type="entry name" value="Beta-D-glucan exohydrolase, C-terminal domain"/>
    <property type="match status" value="1"/>
</dbReference>
<dbReference type="InterPro" id="IPR017853">
    <property type="entry name" value="GH"/>
</dbReference>
<dbReference type="GO" id="GO:0005975">
    <property type="term" value="P:carbohydrate metabolic process"/>
    <property type="evidence" value="ECO:0007669"/>
    <property type="project" value="InterPro"/>
</dbReference>
<dbReference type="PANTHER" id="PTHR42715:SF10">
    <property type="entry name" value="BETA-GLUCOSIDASE"/>
    <property type="match status" value="1"/>
</dbReference>
<evidence type="ECO:0000313" key="7">
    <source>
        <dbReference type="Proteomes" id="UP000380386"/>
    </source>
</evidence>
<dbReference type="Gene3D" id="3.40.50.1700">
    <property type="entry name" value="Glycoside hydrolase family 3 C-terminal domain"/>
    <property type="match status" value="1"/>
</dbReference>
<dbReference type="InterPro" id="IPR036962">
    <property type="entry name" value="Glyco_hydro_3_N_sf"/>
</dbReference>
<sequence>MKKLSSKKLITVLTSLITTFVFGFVTYSADTVNAETTDTTQGAVQVEQTMPAVTSDTSQQDDVSTTTPATTSDTASAVNADSNANVQASYSATSDQPNDTEIANSQLATSAAEDGMVLLQNQDNSLPISTDQSVALFGAGAYGTVKGGTGSGDANPRQTVNIWDGLQNAGYQVTTNDWLTKTAADYDQKKADFSKTAVLLSTFNYTDPEISQADFDAAPADVGIYVLSRNAGEGKDRTNTKGDYQITDAEFNNIKNIANNYSNSVLLLNVGGPIDMSFLYEVPNLKSVLLVSQGGQNTGTAVADLISGKTTPSGKLTDTWALNYSDYPSSATFAENDGNSMTENYNEGIYVGYRYFDSFNIIPQYEFGYGLSYTNFSINPDKTYVDGNNLVSQVTVTNTGDTYSGREVVEEYYSAPAGTVDKAFQNLAAYAKTDVLAPGQSQTLTLSFPIYNMASYDTSTASYIMDAGDYIIRIGNSSRNTHVAAVLNLPEKVTTEQLANEMMPDADPTTLHGSSTMYTPADQAAEMASATQITLDPSTLSYALGDNTSQYDTNSVTTYVEQGSNQLLPNNGLKQDIQYVDPAEGSSLFDVYTGKITMDQYVASLSTKQLTKIVNGNLDLNAEGFEALKNQIGIGQGGSSNVVVGGASTTVPGAAGQTTSALLDRGVPVSVNSDGPAGLRLTPIATKNGQTIYQYATAWPIGTLMAQTWDPAMVYQVGNAVGKEMAEFGIDTWLAPGMNIHRNPLNGRNFEYYSEDPLVAGITAAAETRGVQSNPGVGTTIKHFVANNEETNRFVTNSVIGEQALREIYLKGFEIAVKDAQPEYVMSSYNRVNGEYNSGNYDLLTNILRGEWGFKGGVMTDWFSFKSFTDPSALMHAGNDLIMPGGTQIPLQVDASVLPIGGNKLMLGDLQKSAKRVLTSIMNTNSFAKTYNVPVNSFTPQDVSTTMGANGQNW</sequence>
<dbReference type="SMART" id="SM01217">
    <property type="entry name" value="Fn3_like"/>
    <property type="match status" value="1"/>
</dbReference>
<dbReference type="AlphaFoldDB" id="A0A5P0ZK47"/>
<dbReference type="EMBL" id="VDFM01000011">
    <property type="protein sequence ID" value="MQS53057.1"/>
    <property type="molecule type" value="Genomic_DNA"/>
</dbReference>
<evidence type="ECO:0000256" key="1">
    <source>
        <dbReference type="ARBA" id="ARBA00005336"/>
    </source>
</evidence>
<feature type="signal peptide" evidence="4">
    <location>
        <begin position="1"/>
        <end position="23"/>
    </location>
</feature>
<evidence type="ECO:0000256" key="3">
    <source>
        <dbReference type="SAM" id="MobiDB-lite"/>
    </source>
</evidence>
<comment type="similarity">
    <text evidence="1">Belongs to the glycosyl hydrolase 3 family.</text>
</comment>
<dbReference type="PANTHER" id="PTHR42715">
    <property type="entry name" value="BETA-GLUCOSIDASE"/>
    <property type="match status" value="1"/>
</dbReference>
<dbReference type="PRINTS" id="PR00133">
    <property type="entry name" value="GLHYDRLASE3"/>
</dbReference>
<proteinExistence type="inferred from homology"/>
<dbReference type="SUPFAM" id="SSF51445">
    <property type="entry name" value="(Trans)glycosidases"/>
    <property type="match status" value="1"/>
</dbReference>
<accession>A0A5P0ZK47</accession>
<evidence type="ECO:0000313" key="6">
    <source>
        <dbReference type="EMBL" id="MQS53057.1"/>
    </source>
</evidence>
<dbReference type="Pfam" id="PF00933">
    <property type="entry name" value="Glyco_hydro_3"/>
    <property type="match status" value="1"/>
</dbReference>
<keyword evidence="2 6" id="KW-0378">Hydrolase</keyword>
<organism evidence="6 7">
    <name type="scientific">Companilactobacillus mishanensis</name>
    <dbReference type="NCBI Taxonomy" id="2486008"/>
    <lineage>
        <taxon>Bacteria</taxon>
        <taxon>Bacillati</taxon>
        <taxon>Bacillota</taxon>
        <taxon>Bacilli</taxon>
        <taxon>Lactobacillales</taxon>
        <taxon>Lactobacillaceae</taxon>
        <taxon>Companilactobacillus</taxon>
    </lineage>
</organism>
<feature type="chain" id="PRO_5039496918" evidence="4">
    <location>
        <begin position="24"/>
        <end position="954"/>
    </location>
</feature>
<name>A0A5P0ZK47_9LACO</name>
<evidence type="ECO:0000259" key="5">
    <source>
        <dbReference type="SMART" id="SM01217"/>
    </source>
</evidence>
<keyword evidence="4" id="KW-0732">Signal</keyword>
<comment type="caution">
    <text evidence="6">The sequence shown here is derived from an EMBL/GenBank/DDBJ whole genome shotgun (WGS) entry which is preliminary data.</text>
</comment>
<dbReference type="InterPro" id="IPR013783">
    <property type="entry name" value="Ig-like_fold"/>
</dbReference>
<dbReference type="RefSeq" id="WP_153383589.1">
    <property type="nucleotide sequence ID" value="NZ_VDFM01000011.1"/>
</dbReference>
<dbReference type="InterPro" id="IPR036881">
    <property type="entry name" value="Glyco_hydro_3_C_sf"/>
</dbReference>
<dbReference type="InterPro" id="IPR002772">
    <property type="entry name" value="Glyco_hydro_3_C"/>
</dbReference>
<evidence type="ECO:0000256" key="2">
    <source>
        <dbReference type="ARBA" id="ARBA00022801"/>
    </source>
</evidence>
<dbReference type="InterPro" id="IPR026891">
    <property type="entry name" value="Fn3-like"/>
</dbReference>
<dbReference type="Gene3D" id="3.20.20.300">
    <property type="entry name" value="Glycoside hydrolase, family 3, N-terminal domain"/>
    <property type="match status" value="1"/>
</dbReference>
<dbReference type="OrthoDB" id="9805821at2"/>
<dbReference type="Pfam" id="PF14310">
    <property type="entry name" value="Fn3-like"/>
    <property type="match status" value="1"/>
</dbReference>
<dbReference type="InterPro" id="IPR001764">
    <property type="entry name" value="Glyco_hydro_3_N"/>
</dbReference>
<reference evidence="6 7" key="1">
    <citation type="journal article" date="2019" name="Syst. Appl. Microbiol.">
        <title>Polyphasic characterization of two novel Lactobacillus spp. isolated from blown salami packages: Description of Lactobacillus halodurans sp. nov. and Lactobacillus salsicarnum sp. nov.</title>
        <authorList>
            <person name="Schuster J.A."/>
            <person name="Klingl A."/>
            <person name="Vogel R.F."/>
            <person name="Ehrmann M.A."/>
        </authorList>
    </citation>
    <scope>NUCLEOTIDE SEQUENCE [LARGE SCALE GENOMIC DNA]</scope>
    <source>
        <strain evidence="6 7">TMW 1.2118</strain>
    </source>
</reference>
<dbReference type="Pfam" id="PF01915">
    <property type="entry name" value="Glyco_hydro_3_C"/>
    <property type="match status" value="1"/>
</dbReference>
<dbReference type="GO" id="GO:0004553">
    <property type="term" value="F:hydrolase activity, hydrolyzing O-glycosyl compounds"/>
    <property type="evidence" value="ECO:0007669"/>
    <property type="project" value="InterPro"/>
</dbReference>
<evidence type="ECO:0000256" key="4">
    <source>
        <dbReference type="SAM" id="SignalP"/>
    </source>
</evidence>
<dbReference type="Gene3D" id="2.60.40.10">
    <property type="entry name" value="Immunoglobulins"/>
    <property type="match status" value="1"/>
</dbReference>
<feature type="compositionally biased region" description="Low complexity" evidence="3">
    <location>
        <begin position="53"/>
        <end position="83"/>
    </location>
</feature>
<dbReference type="InterPro" id="IPR050288">
    <property type="entry name" value="Cellulose_deg_GH3"/>
</dbReference>
<dbReference type="Proteomes" id="UP000380386">
    <property type="component" value="Unassembled WGS sequence"/>
</dbReference>
<protein>
    <submittedName>
        <fullName evidence="6">Glycoside hydrolase</fullName>
    </submittedName>
</protein>
<feature type="region of interest" description="Disordered" evidence="3">
    <location>
        <begin position="51"/>
        <end position="83"/>
    </location>
</feature>